<dbReference type="Proteomes" id="UP000308014">
    <property type="component" value="Unassembled WGS sequence"/>
</dbReference>
<evidence type="ECO:0000313" key="3">
    <source>
        <dbReference type="EMBL" id="THW31240.1"/>
    </source>
</evidence>
<accession>A0A4V4JW59</accession>
<proteinExistence type="predicted"/>
<evidence type="ECO:0000313" key="4">
    <source>
        <dbReference type="EMBL" id="THW55794.1"/>
    </source>
</evidence>
<feature type="compositionally biased region" description="Basic and acidic residues" evidence="1">
    <location>
        <begin position="8"/>
        <end position="29"/>
    </location>
</feature>
<organism evidence="2 5">
    <name type="scientific">Aureobasidium pullulans</name>
    <name type="common">Black yeast</name>
    <name type="synonym">Pullularia pullulans</name>
    <dbReference type="NCBI Taxonomy" id="5580"/>
    <lineage>
        <taxon>Eukaryota</taxon>
        <taxon>Fungi</taxon>
        <taxon>Dikarya</taxon>
        <taxon>Ascomycota</taxon>
        <taxon>Pezizomycotina</taxon>
        <taxon>Dothideomycetes</taxon>
        <taxon>Dothideomycetidae</taxon>
        <taxon>Dothideales</taxon>
        <taxon>Saccotheciaceae</taxon>
        <taxon>Aureobasidium</taxon>
    </lineage>
</organism>
<sequence length="251" mass="28319">MSSTPIKRSSDGDGSAEKRQKTEDQEQTKPVHDLGVVLLKDHLGDIVAHVPLVNFKTYAPSVVKDLKTQIMGEYNLIIYTHKSGPFLASSDIRKWAEWLVKRDIRTALGVESSSASSADSALWHAQDIGDVDYQDALIDFFVEDFQSKNDPTKLDIPRFRSFMSSGWAPWLRNISDVLVLHHDAKAAATGHYDHGTRQRVEKLAFKHFSAPDECPKDPLSLSTEEFCKTYHQHHKKNLPCYKTQKLPGTSE</sequence>
<evidence type="ECO:0000313" key="2">
    <source>
        <dbReference type="EMBL" id="THW10352.1"/>
    </source>
</evidence>
<evidence type="ECO:0000313" key="6">
    <source>
        <dbReference type="Proteomes" id="UP000310421"/>
    </source>
</evidence>
<dbReference type="Proteomes" id="UP000310421">
    <property type="component" value="Unassembled WGS sequence"/>
</dbReference>
<feature type="region of interest" description="Disordered" evidence="1">
    <location>
        <begin position="1"/>
        <end position="29"/>
    </location>
</feature>
<name>A0A4V4JW59_AURPU</name>
<evidence type="ECO:0000313" key="5">
    <source>
        <dbReference type="Proteomes" id="UP000308014"/>
    </source>
</evidence>
<protein>
    <submittedName>
        <fullName evidence="2">Uncharacterized protein</fullName>
    </submittedName>
</protein>
<gene>
    <name evidence="4" type="ORF">D6D20_09210</name>
    <name evidence="3" type="ORF">D6D22_10272</name>
    <name evidence="2" type="ORF">D6D24_08023</name>
</gene>
<dbReference type="Proteomes" id="UP000310687">
    <property type="component" value="Unassembled WGS sequence"/>
</dbReference>
<dbReference type="AlphaFoldDB" id="A0A4V4JW59"/>
<evidence type="ECO:0000313" key="7">
    <source>
        <dbReference type="Proteomes" id="UP000310687"/>
    </source>
</evidence>
<dbReference type="EMBL" id="QZAL01000316">
    <property type="protein sequence ID" value="THW31240.1"/>
    <property type="molecule type" value="Genomic_DNA"/>
</dbReference>
<reference evidence="5 6" key="1">
    <citation type="submission" date="2018-10" db="EMBL/GenBank/DDBJ databases">
        <title>Fifty Aureobasidium pullulans genomes reveal a recombining polyextremotolerant generalist.</title>
        <authorList>
            <person name="Gostincar C."/>
            <person name="Turk M."/>
            <person name="Zajc J."/>
            <person name="Gunde-Cimerman N."/>
        </authorList>
    </citation>
    <scope>NUCLEOTIDE SEQUENCE [LARGE SCALE GENOMIC DNA]</scope>
    <source>
        <strain evidence="4 6">EXF-10751</strain>
        <strain evidence="3 7">EXF-11013</strain>
        <strain evidence="2 5">EXF-11318</strain>
    </source>
</reference>
<evidence type="ECO:0000256" key="1">
    <source>
        <dbReference type="SAM" id="MobiDB-lite"/>
    </source>
</evidence>
<comment type="caution">
    <text evidence="2">The sequence shown here is derived from an EMBL/GenBank/DDBJ whole genome shotgun (WGS) entry which is preliminary data.</text>
</comment>
<dbReference type="EMBL" id="QZAN01000175">
    <property type="protein sequence ID" value="THW55794.1"/>
    <property type="molecule type" value="Genomic_DNA"/>
</dbReference>
<dbReference type="EMBL" id="QZAJ01000428">
    <property type="protein sequence ID" value="THW10352.1"/>
    <property type="molecule type" value="Genomic_DNA"/>
</dbReference>